<keyword evidence="3" id="KW-0813">Transport</keyword>
<dbReference type="PANTHER" id="PTHR31344:SF0">
    <property type="entry name" value="NUCLEAR PORE COMPLEX PROTEIN NUP205"/>
    <property type="match status" value="1"/>
</dbReference>
<dbReference type="GO" id="GO:0006999">
    <property type="term" value="P:nuclear pore organization"/>
    <property type="evidence" value="ECO:0007669"/>
    <property type="project" value="TreeGrafter"/>
</dbReference>
<feature type="region of interest" description="Disordered" evidence="5">
    <location>
        <begin position="565"/>
        <end position="584"/>
    </location>
</feature>
<evidence type="ECO:0000256" key="3">
    <source>
        <dbReference type="ARBA" id="ARBA00022448"/>
    </source>
</evidence>
<dbReference type="GO" id="GO:0044611">
    <property type="term" value="C:nuclear pore inner ring"/>
    <property type="evidence" value="ECO:0007669"/>
    <property type="project" value="TreeGrafter"/>
</dbReference>
<dbReference type="PANTHER" id="PTHR31344">
    <property type="entry name" value="NUCLEAR PORE COMPLEX PROTEIN NUP205"/>
    <property type="match status" value="1"/>
</dbReference>
<comment type="caution">
    <text evidence="6">The sequence shown here is derived from an EMBL/GenBank/DDBJ whole genome shotgun (WGS) entry which is preliminary data.</text>
</comment>
<evidence type="ECO:0000256" key="1">
    <source>
        <dbReference type="ARBA" id="ARBA00004123"/>
    </source>
</evidence>
<name>A0AAE0KEP7_9PEZI</name>
<feature type="region of interest" description="Disordered" evidence="5">
    <location>
        <begin position="1636"/>
        <end position="1663"/>
    </location>
</feature>
<evidence type="ECO:0000256" key="5">
    <source>
        <dbReference type="SAM" id="MobiDB-lite"/>
    </source>
</evidence>
<reference evidence="6" key="1">
    <citation type="journal article" date="2023" name="Mol. Phylogenet. Evol.">
        <title>Genome-scale phylogeny and comparative genomics of the fungal order Sordariales.</title>
        <authorList>
            <person name="Hensen N."/>
            <person name="Bonometti L."/>
            <person name="Westerberg I."/>
            <person name="Brannstrom I.O."/>
            <person name="Guillou S."/>
            <person name="Cros-Aarteil S."/>
            <person name="Calhoun S."/>
            <person name="Haridas S."/>
            <person name="Kuo A."/>
            <person name="Mondo S."/>
            <person name="Pangilinan J."/>
            <person name="Riley R."/>
            <person name="LaButti K."/>
            <person name="Andreopoulos B."/>
            <person name="Lipzen A."/>
            <person name="Chen C."/>
            <person name="Yan M."/>
            <person name="Daum C."/>
            <person name="Ng V."/>
            <person name="Clum A."/>
            <person name="Steindorff A."/>
            <person name="Ohm R.A."/>
            <person name="Martin F."/>
            <person name="Silar P."/>
            <person name="Natvig D.O."/>
            <person name="Lalanne C."/>
            <person name="Gautier V."/>
            <person name="Ament-Velasquez S.L."/>
            <person name="Kruys A."/>
            <person name="Hutchinson M.I."/>
            <person name="Powell A.J."/>
            <person name="Barry K."/>
            <person name="Miller A.N."/>
            <person name="Grigoriev I.V."/>
            <person name="Debuchy R."/>
            <person name="Gladieux P."/>
            <person name="Hiltunen Thoren M."/>
            <person name="Johannesson H."/>
        </authorList>
    </citation>
    <scope>NUCLEOTIDE SEQUENCE</scope>
    <source>
        <strain evidence="6">CBS 232.78</strain>
    </source>
</reference>
<evidence type="ECO:0000256" key="2">
    <source>
        <dbReference type="ARBA" id="ARBA00005892"/>
    </source>
</evidence>
<dbReference type="EMBL" id="JAULSW010000007">
    <property type="protein sequence ID" value="KAK3375348.1"/>
    <property type="molecule type" value="Genomic_DNA"/>
</dbReference>
<evidence type="ECO:0000313" key="6">
    <source>
        <dbReference type="EMBL" id="KAK3375348.1"/>
    </source>
</evidence>
<proteinExistence type="inferred from homology"/>
<gene>
    <name evidence="6" type="ORF">B0H63DRAFT_276993</name>
</gene>
<evidence type="ECO:0000313" key="7">
    <source>
        <dbReference type="Proteomes" id="UP001285441"/>
    </source>
</evidence>
<protein>
    <submittedName>
        <fullName evidence="6">Nucleoporin Nup186/Nup192/Nup205</fullName>
    </submittedName>
</protein>
<accession>A0AAE0KEP7</accession>
<dbReference type="InterPro" id="IPR021827">
    <property type="entry name" value="Nup186/Nup192/Nup205"/>
</dbReference>
<dbReference type="GO" id="GO:0017056">
    <property type="term" value="F:structural constituent of nuclear pore"/>
    <property type="evidence" value="ECO:0007669"/>
    <property type="project" value="TreeGrafter"/>
</dbReference>
<organism evidence="6 7">
    <name type="scientific">Podospora didyma</name>
    <dbReference type="NCBI Taxonomy" id="330526"/>
    <lineage>
        <taxon>Eukaryota</taxon>
        <taxon>Fungi</taxon>
        <taxon>Dikarya</taxon>
        <taxon>Ascomycota</taxon>
        <taxon>Pezizomycotina</taxon>
        <taxon>Sordariomycetes</taxon>
        <taxon>Sordariomycetidae</taxon>
        <taxon>Sordariales</taxon>
        <taxon>Podosporaceae</taxon>
        <taxon>Podospora</taxon>
    </lineage>
</organism>
<dbReference type="Pfam" id="PF11894">
    <property type="entry name" value="Nup192"/>
    <property type="match status" value="1"/>
</dbReference>
<keyword evidence="4" id="KW-0539">Nucleus</keyword>
<evidence type="ECO:0000256" key="4">
    <source>
        <dbReference type="ARBA" id="ARBA00023242"/>
    </source>
</evidence>
<comment type="subcellular location">
    <subcellularLocation>
        <location evidence="1">Nucleus</location>
    </subcellularLocation>
</comment>
<dbReference type="Proteomes" id="UP001285441">
    <property type="component" value="Unassembled WGS sequence"/>
</dbReference>
<comment type="similarity">
    <text evidence="2">Belongs to the NUP186/NUP192/NUP205 family.</text>
</comment>
<keyword evidence="7" id="KW-1185">Reference proteome</keyword>
<sequence length="1710" mass="191298">MSGLPDLEALQALHHELFGLHQKRKANVQILNTLLYERSDDFKKLLDKRPRDANSRTAVNSGKITIDGQEFNINSEFISDCLRLADELDLDELEAARVLLDAQAENDTDALGRPLWQCGIIRFHRTRQYLLDCMRICIEVIEDDELVIEIRDTIGNIVNEKIYGIPVPGARALAPAQKFAPRCMAAMQTIRATLQSVQERMAGRSVLAASNLMSHDDESFDIMRASLLSQHETLAVMLCSAIEKRQVDATDFQDFFRWLKKIDKYDHLLVHLFPVLGAYVTAFGSTQGAGDLRLARQLNDMVCRQDENDLWAIPNLGAAVRAWWIAEYSGWYMEDTSGYDELRGVNLDEEDDQRTQQFLASLKDGAFDFILSVAADCKAQDWQDPSRLGMRKWLQRKSPPLASDPFPFAPFFQQNLMVHLEVMIDAAISNLPDILRQLRTDEDEQRQLSQNHEQDLDLERFLIIISYAYEGRPEAGAAFWESKDSNLSGFLAWASRRASTPLVSAFCEMLLCVSEDEHCATAAHAFLLDDGAQSSGKMKRTQSLTWNQIFKELDFFTTKLRERPSPAQAHIHRPGKPNTDQAEAEPESSMMLECYLRLIAKLCTESEVARQKLLMDDELHLVDTLFKLASGVIPPRLRACTFYVLKALLTRKNQMEASVMWKWLDSWLTGGFAMQPSPRTALLAAAQNPNSLTEAILDEISDGFEEPNAFIQFLISLMTPVEGNEELNDSLPFPEDLGIQVRIPGVEVYVDYVLGHVFSYKSKDIQDTNQLRMIRLSCMEFAMLCLTIFNEDLIILGNEAAHIAIDKAISTTDLATYVRLHPFARVMEWMFNDKFIIALMGTIQQDSAALGSASPDSPLVLSILRAIEVVLKVFELQETYFNLVRPVINKQAGSRRAPVANSSYSCFEDGIMNHLTLVVDLGRYCGLCHPELTMACLKLLENISTSSKMISAWNPDAGQHGHRNKAIVQLEKNGESETIAASLAAEIAHEFDPALAVVDPKDVPNYTIKLSILDFLYQCLKAAPDQPTIAHLLLGFRCGLNALTVERRGAFDLQKSLFHALLNLLIQFPVYDEPQGMRGPVIALKWRILRIFQVLWTSSLSNALVMAELRTVAFVFHMLTQEMEIVPQLAWDGIDASDPEFPITPASASFIDFLGARAILFEYGSKELCSVSQNRIPTIKRQIFDALNGQISTDDGMPARIPTIFDFFDFLGADDQWDIPVPQFQHYKDIDLSACAEDDPDSGLQYNVRKVQEVLLLKRSEQRAENIIIPIDDLADIEREEALLKEYLVFSNRQKQFKASRLRVLRSWANLILVMLESNDLKGTPKMNLLLQTLQAILPSFEGLSSLDPTESYELARVAKMLLFKLEFPDPNNVAPGLDQVSATVGNLISDKLFQLFQICLSSIGKWAASAELRALYYSICYRYLTAVVDKNIQGQGLVTGRPKTLKAIQAHGERLLGVICDDAYGSDTGCQTAAMILLSALVHLGRADDDAHVVEVLNRLNFIGVIVDSLKTVLADWLAVINDSNVAAEQYTNAKLALLLQLCQSRIGAKYVLQANLFRALELSGVFAADPELQIDASNTRALEKHYALLVSLSRIISAAVLTRGSHNIIQGRRFLGQHRMLVVHTLKRSAGIGTVGNGHSAARPGLPSGSLRAPPPSPGNAKAQAALEERIEELAEAFMVLITATEFLEFEVDQVPTERHRVAPTVFH</sequence>
<reference evidence="6" key="2">
    <citation type="submission" date="2023-06" db="EMBL/GenBank/DDBJ databases">
        <authorList>
            <consortium name="Lawrence Berkeley National Laboratory"/>
            <person name="Haridas S."/>
            <person name="Hensen N."/>
            <person name="Bonometti L."/>
            <person name="Westerberg I."/>
            <person name="Brannstrom I.O."/>
            <person name="Guillou S."/>
            <person name="Cros-Aarteil S."/>
            <person name="Calhoun S."/>
            <person name="Kuo A."/>
            <person name="Mondo S."/>
            <person name="Pangilinan J."/>
            <person name="Riley R."/>
            <person name="LaButti K."/>
            <person name="Andreopoulos B."/>
            <person name="Lipzen A."/>
            <person name="Chen C."/>
            <person name="Yanf M."/>
            <person name="Daum C."/>
            <person name="Ng V."/>
            <person name="Clum A."/>
            <person name="Steindorff A."/>
            <person name="Ohm R."/>
            <person name="Martin F."/>
            <person name="Silar P."/>
            <person name="Natvig D."/>
            <person name="Lalanne C."/>
            <person name="Gautier V."/>
            <person name="Ament-velasquez S.L."/>
            <person name="Kruys A."/>
            <person name="Hutchinson M.I."/>
            <person name="Powell A.J."/>
            <person name="Barry K."/>
            <person name="Miller A.N."/>
            <person name="Grigoriev I.V."/>
            <person name="Debuchy R."/>
            <person name="Gladieux P."/>
            <person name="Thoren M.H."/>
            <person name="Johannesson H."/>
        </authorList>
    </citation>
    <scope>NUCLEOTIDE SEQUENCE</scope>
    <source>
        <strain evidence="6">CBS 232.78</strain>
    </source>
</reference>